<feature type="compositionally biased region" description="Low complexity" evidence="1">
    <location>
        <begin position="330"/>
        <end position="341"/>
    </location>
</feature>
<dbReference type="Proteomes" id="UP001516023">
    <property type="component" value="Unassembled WGS sequence"/>
</dbReference>
<feature type="region of interest" description="Disordered" evidence="1">
    <location>
        <begin position="31"/>
        <end position="61"/>
    </location>
</feature>
<feature type="region of interest" description="Disordered" evidence="1">
    <location>
        <begin position="740"/>
        <end position="762"/>
    </location>
</feature>
<accession>A0ABD3QWC4</accession>
<reference evidence="2 3" key="1">
    <citation type="journal article" date="2020" name="G3 (Bethesda)">
        <title>Improved Reference Genome for Cyclotella cryptica CCMP332, a Model for Cell Wall Morphogenesis, Salinity Adaptation, and Lipid Production in Diatoms (Bacillariophyta).</title>
        <authorList>
            <person name="Roberts W.R."/>
            <person name="Downey K.M."/>
            <person name="Ruck E.C."/>
            <person name="Traller J.C."/>
            <person name="Alverson A.J."/>
        </authorList>
    </citation>
    <scope>NUCLEOTIDE SEQUENCE [LARGE SCALE GENOMIC DNA]</scope>
    <source>
        <strain evidence="2 3">CCMP332</strain>
    </source>
</reference>
<dbReference type="AlphaFoldDB" id="A0ABD3QWC4"/>
<feature type="region of interest" description="Disordered" evidence="1">
    <location>
        <begin position="320"/>
        <end position="346"/>
    </location>
</feature>
<dbReference type="EMBL" id="JABMIG020000010">
    <property type="protein sequence ID" value="KAL3804036.1"/>
    <property type="molecule type" value="Genomic_DNA"/>
</dbReference>
<evidence type="ECO:0000313" key="2">
    <source>
        <dbReference type="EMBL" id="KAL3804036.1"/>
    </source>
</evidence>
<name>A0ABD3QWC4_9STRA</name>
<feature type="compositionally biased region" description="Polar residues" evidence="1">
    <location>
        <begin position="463"/>
        <end position="475"/>
    </location>
</feature>
<organism evidence="2 3">
    <name type="scientific">Cyclotella cryptica</name>
    <dbReference type="NCBI Taxonomy" id="29204"/>
    <lineage>
        <taxon>Eukaryota</taxon>
        <taxon>Sar</taxon>
        <taxon>Stramenopiles</taxon>
        <taxon>Ochrophyta</taxon>
        <taxon>Bacillariophyta</taxon>
        <taxon>Coscinodiscophyceae</taxon>
        <taxon>Thalassiosirophycidae</taxon>
        <taxon>Stephanodiscales</taxon>
        <taxon>Stephanodiscaceae</taxon>
        <taxon>Cyclotella</taxon>
    </lineage>
</organism>
<comment type="caution">
    <text evidence="2">The sequence shown here is derived from an EMBL/GenBank/DDBJ whole genome shotgun (WGS) entry which is preliminary data.</text>
</comment>
<evidence type="ECO:0000256" key="1">
    <source>
        <dbReference type="SAM" id="MobiDB-lite"/>
    </source>
</evidence>
<gene>
    <name evidence="2" type="ORF">HJC23_006427</name>
</gene>
<sequence>MEESSRKRRSCIIASVAASALVSADALLDSSAARSSSSQHDNAHRQSRRTRPGSLRDASKRRRLPSCDAWHVSVDPAEFDTCTNSEDYPPEWNRPDLKALMLYSNRKKCCKALEEMLNVKCRVVDVCQESQLGTGTVQVEDLVSTTSTTTTTTSTTTTSTTATTAATTTKTAAPQIFYPVPQSGLCLSNDQHDIVSPFFQFSTPEECCSSGWLDYESCLSLTIHALYAAVPSTASPSMAPNTDWPTWNPTQYDCTAVHSLWHMSTTKLFTCTNDNLYPKEWMLESDIYLFPSADECCLGRFPGLACNIVDLCVPTPSPTKMPTNRPTKLPTQAPTHAPTATMSPTESPVYYTSGECNDNKWHMSRRSTEANTCTNDKDYPDTWNHETLSMYFLMASPEECCEKNYFGELDMYNVILFSNITCIFAVVLSLWKLCGNVYTVDPCRPGKECIIYDVCYEDTDPPTNKPTAHPTSLPTRNPAWTHPPTNRPTTRATTKAPSGKPVTTKPAMGCGMWHPMTEEGPKSCTNGLDDYPSLWNSFDTEAKSGVFFNTAEDCCLTYWSLPCQHVDLCDYSPTGNVSGGSADCGQWHPVVGSTGPKSCSNGKDDYPASWDSLSVAQKGKIFFDSPDDCCQSYWKQSCGQTNQCEGSASDPINDNVNDPVDSSGSTGDCALWHPTQSTSDVVPLVSCSNGKDDYPKSWDTLTSTQKASLFFEDPEECCQSYWGKACRSIDDKCAGTGNDSGSIPVVSSGNPTKKPTSSSILQNDEQHDTMTSLGTDDFEDSSVALPWIVGSPPQWNINVKESVSGTHSIVNMPATWNGLKKGQSTLALKTNLSQSARFKCNVKVDTKMPFDWFSLRVDGKVKYPYYSTSNGKWTQVGSVLSAGEHFVELVVENGPTPPTFDRSTGLSYGTGYVWLDDCGLE</sequence>
<protein>
    <submittedName>
        <fullName evidence="2">Uncharacterized protein</fullName>
    </submittedName>
</protein>
<proteinExistence type="predicted"/>
<keyword evidence="3" id="KW-1185">Reference proteome</keyword>
<evidence type="ECO:0000313" key="3">
    <source>
        <dbReference type="Proteomes" id="UP001516023"/>
    </source>
</evidence>
<feature type="compositionally biased region" description="Low complexity" evidence="1">
    <location>
        <begin position="482"/>
        <end position="497"/>
    </location>
</feature>
<feature type="region of interest" description="Disordered" evidence="1">
    <location>
        <begin position="463"/>
        <end position="502"/>
    </location>
</feature>